<protein>
    <submittedName>
        <fullName evidence="2">RNA-binding protein</fullName>
    </submittedName>
</protein>
<reference evidence="2" key="2">
    <citation type="submission" date="2021-04" db="EMBL/GenBank/DDBJ databases">
        <authorList>
            <person name="Gilroy R."/>
        </authorList>
    </citation>
    <scope>NUCLEOTIDE SEQUENCE</scope>
    <source>
        <strain evidence="2">ChiGjej6B6-14162</strain>
    </source>
</reference>
<evidence type="ECO:0000313" key="3">
    <source>
        <dbReference type="Proteomes" id="UP000886740"/>
    </source>
</evidence>
<name>A0A9D1XBN2_9BACT</name>
<dbReference type="Proteomes" id="UP000886740">
    <property type="component" value="Unassembled WGS sequence"/>
</dbReference>
<dbReference type="AlphaFoldDB" id="A0A9D1XBN2"/>
<feature type="region of interest" description="Disordered" evidence="1">
    <location>
        <begin position="1"/>
        <end position="39"/>
    </location>
</feature>
<comment type="caution">
    <text evidence="2">The sequence shown here is derived from an EMBL/GenBank/DDBJ whole genome shotgun (WGS) entry which is preliminary data.</text>
</comment>
<gene>
    <name evidence="2" type="ORF">H9977_08410</name>
</gene>
<evidence type="ECO:0000256" key="1">
    <source>
        <dbReference type="SAM" id="MobiDB-lite"/>
    </source>
</evidence>
<organism evidence="2 3">
    <name type="scientific">Candidatus Parabacteroides intestinipullorum</name>
    <dbReference type="NCBI Taxonomy" id="2838723"/>
    <lineage>
        <taxon>Bacteria</taxon>
        <taxon>Pseudomonadati</taxon>
        <taxon>Bacteroidota</taxon>
        <taxon>Bacteroidia</taxon>
        <taxon>Bacteroidales</taxon>
        <taxon>Tannerellaceae</taxon>
        <taxon>Parabacteroides</taxon>
    </lineage>
</organism>
<evidence type="ECO:0000313" key="2">
    <source>
        <dbReference type="EMBL" id="HIX75035.1"/>
    </source>
</evidence>
<sequence>MGAAGNKKPKKPGKKHGPSYMEEEHEVPLKSTKKKMNGK</sequence>
<proteinExistence type="predicted"/>
<reference evidence="2" key="1">
    <citation type="journal article" date="2021" name="PeerJ">
        <title>Extensive microbial diversity within the chicken gut microbiome revealed by metagenomics and culture.</title>
        <authorList>
            <person name="Gilroy R."/>
            <person name="Ravi A."/>
            <person name="Getino M."/>
            <person name="Pursley I."/>
            <person name="Horton D.L."/>
            <person name="Alikhan N.F."/>
            <person name="Baker D."/>
            <person name="Gharbi K."/>
            <person name="Hall N."/>
            <person name="Watson M."/>
            <person name="Adriaenssens E.M."/>
            <person name="Foster-Nyarko E."/>
            <person name="Jarju S."/>
            <person name="Secka A."/>
            <person name="Antonio M."/>
            <person name="Oren A."/>
            <person name="Chaudhuri R.R."/>
            <person name="La Ragione R."/>
            <person name="Hildebrand F."/>
            <person name="Pallen M.J."/>
        </authorList>
    </citation>
    <scope>NUCLEOTIDE SEQUENCE</scope>
    <source>
        <strain evidence="2">ChiGjej6B6-14162</strain>
    </source>
</reference>
<accession>A0A9D1XBN2</accession>
<dbReference type="EMBL" id="DXEL01000057">
    <property type="protein sequence ID" value="HIX75035.1"/>
    <property type="molecule type" value="Genomic_DNA"/>
</dbReference>
<feature type="compositionally biased region" description="Basic residues" evidence="1">
    <location>
        <begin position="7"/>
        <end position="17"/>
    </location>
</feature>